<dbReference type="PANTHER" id="PTHR37466:SF1">
    <property type="entry name" value="SLR1628 PROTEIN"/>
    <property type="match status" value="1"/>
</dbReference>
<accession>A0A388KFX8</accession>
<gene>
    <name evidence="2" type="ORF">CBR_g3625</name>
</gene>
<dbReference type="PANTHER" id="PTHR37466">
    <property type="entry name" value="SLR1628 PROTEIN"/>
    <property type="match status" value="1"/>
</dbReference>
<dbReference type="STRING" id="69332.A0A388KFX8"/>
<evidence type="ECO:0000313" key="3">
    <source>
        <dbReference type="Proteomes" id="UP000265515"/>
    </source>
</evidence>
<dbReference type="Proteomes" id="UP000265515">
    <property type="component" value="Unassembled WGS sequence"/>
</dbReference>
<evidence type="ECO:0008006" key="4">
    <source>
        <dbReference type="Google" id="ProtNLM"/>
    </source>
</evidence>
<dbReference type="Gene3D" id="3.30.56.110">
    <property type="entry name" value="Protein of unknown function DUF2237"/>
    <property type="match status" value="1"/>
</dbReference>
<name>A0A388KFX8_CHABU</name>
<reference evidence="2 3" key="1">
    <citation type="journal article" date="2018" name="Cell">
        <title>The Chara Genome: Secondary Complexity and Implications for Plant Terrestrialization.</title>
        <authorList>
            <person name="Nishiyama T."/>
            <person name="Sakayama H."/>
            <person name="Vries J.D."/>
            <person name="Buschmann H."/>
            <person name="Saint-Marcoux D."/>
            <person name="Ullrich K.K."/>
            <person name="Haas F.B."/>
            <person name="Vanderstraeten L."/>
            <person name="Becker D."/>
            <person name="Lang D."/>
            <person name="Vosolsobe S."/>
            <person name="Rombauts S."/>
            <person name="Wilhelmsson P.K.I."/>
            <person name="Janitza P."/>
            <person name="Kern R."/>
            <person name="Heyl A."/>
            <person name="Rumpler F."/>
            <person name="Villalobos L.I.A.C."/>
            <person name="Clay J.M."/>
            <person name="Skokan R."/>
            <person name="Toyoda A."/>
            <person name="Suzuki Y."/>
            <person name="Kagoshima H."/>
            <person name="Schijlen E."/>
            <person name="Tajeshwar N."/>
            <person name="Catarino B."/>
            <person name="Hetherington A.J."/>
            <person name="Saltykova A."/>
            <person name="Bonnot C."/>
            <person name="Breuninger H."/>
            <person name="Symeonidi A."/>
            <person name="Radhakrishnan G.V."/>
            <person name="Van Nieuwerburgh F."/>
            <person name="Deforce D."/>
            <person name="Chang C."/>
            <person name="Karol K.G."/>
            <person name="Hedrich R."/>
            <person name="Ulvskov P."/>
            <person name="Glockner G."/>
            <person name="Delwiche C.F."/>
            <person name="Petrasek J."/>
            <person name="Van de Peer Y."/>
            <person name="Friml J."/>
            <person name="Beilby M."/>
            <person name="Dolan L."/>
            <person name="Kohara Y."/>
            <person name="Sugano S."/>
            <person name="Fujiyama A."/>
            <person name="Delaux P.-M."/>
            <person name="Quint M."/>
            <person name="TheiBen G."/>
            <person name="Hagemann M."/>
            <person name="Harholt J."/>
            <person name="Dunand C."/>
            <person name="Zachgo S."/>
            <person name="Langdale J."/>
            <person name="Maumus F."/>
            <person name="Straeten D.V.D."/>
            <person name="Gould S.B."/>
            <person name="Rensing S.A."/>
        </authorList>
    </citation>
    <scope>NUCLEOTIDE SEQUENCE [LARGE SCALE GENOMIC DNA]</scope>
    <source>
        <strain evidence="2 3">S276</strain>
    </source>
</reference>
<dbReference type="OrthoDB" id="1517790at2759"/>
<organism evidence="2 3">
    <name type="scientific">Chara braunii</name>
    <name type="common">Braun's stonewort</name>
    <dbReference type="NCBI Taxonomy" id="69332"/>
    <lineage>
        <taxon>Eukaryota</taxon>
        <taxon>Viridiplantae</taxon>
        <taxon>Streptophyta</taxon>
        <taxon>Charophyceae</taxon>
        <taxon>Charales</taxon>
        <taxon>Characeae</taxon>
        <taxon>Chara</taxon>
    </lineage>
</organism>
<sequence>MLSSAGAVLRLARHHSFKSLIDRNQVSVFILSRMVAVAWTSVVGISLTRGAFGAQATSISAARAMTSSSPPSPSPSPSPFSPAMNVNRTPLKPCCMNPRTGFYRNGFCETGAQDFGTHTVCAQVTREFLEYTRSLGNDLMTPRPEYSFPGLKPGDKWCLCASRWREAMAAGVAPPVDLDATHARTLEYVTKAELEAHSVSLAAKTSASTGAAPRGGAAAGSQQPGFLDGDGRRTDLLDDADGPDRFGTVIRRD</sequence>
<feature type="region of interest" description="Disordered" evidence="1">
    <location>
        <begin position="63"/>
        <end position="83"/>
    </location>
</feature>
<keyword evidence="3" id="KW-1185">Reference proteome</keyword>
<dbReference type="InterPro" id="IPR018714">
    <property type="entry name" value="DUF2237"/>
</dbReference>
<dbReference type="Gramene" id="GBG68926">
    <property type="protein sequence ID" value="GBG68926"/>
    <property type="gene ID" value="CBR_g3625"/>
</dbReference>
<feature type="region of interest" description="Disordered" evidence="1">
    <location>
        <begin position="205"/>
        <end position="253"/>
    </location>
</feature>
<feature type="compositionally biased region" description="Low complexity" evidence="1">
    <location>
        <begin position="205"/>
        <end position="227"/>
    </location>
</feature>
<proteinExistence type="predicted"/>
<evidence type="ECO:0000313" key="2">
    <source>
        <dbReference type="EMBL" id="GBG68926.1"/>
    </source>
</evidence>
<evidence type="ECO:0000256" key="1">
    <source>
        <dbReference type="SAM" id="MobiDB-lite"/>
    </source>
</evidence>
<dbReference type="AlphaFoldDB" id="A0A388KFX8"/>
<dbReference type="Pfam" id="PF09996">
    <property type="entry name" value="DUF2237"/>
    <property type="match status" value="1"/>
</dbReference>
<feature type="compositionally biased region" description="Pro residues" evidence="1">
    <location>
        <begin position="70"/>
        <end position="80"/>
    </location>
</feature>
<comment type="caution">
    <text evidence="2">The sequence shown here is derived from an EMBL/GenBank/DDBJ whole genome shotgun (WGS) entry which is preliminary data.</text>
</comment>
<protein>
    <recommendedName>
        <fullName evidence="4">DUF2237 domain-containing protein</fullName>
    </recommendedName>
</protein>
<dbReference type="EMBL" id="BFEA01000107">
    <property type="protein sequence ID" value="GBG68926.1"/>
    <property type="molecule type" value="Genomic_DNA"/>
</dbReference>